<dbReference type="PROSITE" id="PS50082">
    <property type="entry name" value="WD_REPEATS_2"/>
    <property type="match status" value="1"/>
</dbReference>
<dbReference type="Pfam" id="PF00400">
    <property type="entry name" value="WD40"/>
    <property type="match status" value="1"/>
</dbReference>
<accession>A0A5C3PB36</accession>
<dbReference type="PROSITE" id="PS50294">
    <property type="entry name" value="WD_REPEATS_REGION"/>
    <property type="match status" value="1"/>
</dbReference>
<keyword evidence="1 3" id="KW-0853">WD repeat</keyword>
<dbReference type="PANTHER" id="PTHR22847">
    <property type="entry name" value="WD40 REPEAT PROTEIN"/>
    <property type="match status" value="1"/>
</dbReference>
<name>A0A5C3PB36_9APHY</name>
<protein>
    <submittedName>
        <fullName evidence="4">WD40 repeat-like protein</fullName>
    </submittedName>
</protein>
<organism evidence="4 5">
    <name type="scientific">Polyporus arcularius HHB13444</name>
    <dbReference type="NCBI Taxonomy" id="1314778"/>
    <lineage>
        <taxon>Eukaryota</taxon>
        <taxon>Fungi</taxon>
        <taxon>Dikarya</taxon>
        <taxon>Basidiomycota</taxon>
        <taxon>Agaricomycotina</taxon>
        <taxon>Agaricomycetes</taxon>
        <taxon>Polyporales</taxon>
        <taxon>Polyporaceae</taxon>
        <taxon>Polyporus</taxon>
    </lineage>
</organism>
<evidence type="ECO:0000256" key="3">
    <source>
        <dbReference type="PROSITE-ProRule" id="PRU00221"/>
    </source>
</evidence>
<evidence type="ECO:0000313" key="4">
    <source>
        <dbReference type="EMBL" id="TFK83033.1"/>
    </source>
</evidence>
<dbReference type="InParanoid" id="A0A5C3PB36"/>
<dbReference type="SUPFAM" id="SSF50978">
    <property type="entry name" value="WD40 repeat-like"/>
    <property type="match status" value="1"/>
</dbReference>
<gene>
    <name evidence="4" type="ORF">K466DRAFT_499231</name>
</gene>
<feature type="repeat" description="WD" evidence="3">
    <location>
        <begin position="14"/>
        <end position="55"/>
    </location>
</feature>
<sequence length="296" mass="32274">MPLQYQPLARLLHPEGHSDGVSTVCFSPNGLLLASGGMDGRVCVWSMCSNKLLYVFSGRSPVLSLAWLAASNDKLVCGMEDGTIASLTLATDVIRLNGFLAHRFPVERLAICGTQLASGAHKEVKVWARTANGDFKDPTLSGFWAQTLELDAPPRSSYTSGREVRVTSLHWTAAPKCPSVLIVTYLSHGIVAYDARTWNRIRATPVPGYIADASLSTDGKFLVTSNMLTGFELFHMKAPAEVEPLFSFKQDVTARRPIPVRFVHGDHAIIGGTSHSQVNVWDVVSRLKQSLHLSSE</sequence>
<reference evidence="4 5" key="1">
    <citation type="journal article" date="2019" name="Nat. Ecol. Evol.">
        <title>Megaphylogeny resolves global patterns of mushroom evolution.</title>
        <authorList>
            <person name="Varga T."/>
            <person name="Krizsan K."/>
            <person name="Foldi C."/>
            <person name="Dima B."/>
            <person name="Sanchez-Garcia M."/>
            <person name="Sanchez-Ramirez S."/>
            <person name="Szollosi G.J."/>
            <person name="Szarkandi J.G."/>
            <person name="Papp V."/>
            <person name="Albert L."/>
            <person name="Andreopoulos W."/>
            <person name="Angelini C."/>
            <person name="Antonin V."/>
            <person name="Barry K.W."/>
            <person name="Bougher N.L."/>
            <person name="Buchanan P."/>
            <person name="Buyck B."/>
            <person name="Bense V."/>
            <person name="Catcheside P."/>
            <person name="Chovatia M."/>
            <person name="Cooper J."/>
            <person name="Damon W."/>
            <person name="Desjardin D."/>
            <person name="Finy P."/>
            <person name="Geml J."/>
            <person name="Haridas S."/>
            <person name="Hughes K."/>
            <person name="Justo A."/>
            <person name="Karasinski D."/>
            <person name="Kautmanova I."/>
            <person name="Kiss B."/>
            <person name="Kocsube S."/>
            <person name="Kotiranta H."/>
            <person name="LaButti K.M."/>
            <person name="Lechner B.E."/>
            <person name="Liimatainen K."/>
            <person name="Lipzen A."/>
            <person name="Lukacs Z."/>
            <person name="Mihaltcheva S."/>
            <person name="Morgado L.N."/>
            <person name="Niskanen T."/>
            <person name="Noordeloos M.E."/>
            <person name="Ohm R.A."/>
            <person name="Ortiz-Santana B."/>
            <person name="Ovrebo C."/>
            <person name="Racz N."/>
            <person name="Riley R."/>
            <person name="Savchenko A."/>
            <person name="Shiryaev A."/>
            <person name="Soop K."/>
            <person name="Spirin V."/>
            <person name="Szebenyi C."/>
            <person name="Tomsovsky M."/>
            <person name="Tulloss R.E."/>
            <person name="Uehling J."/>
            <person name="Grigoriev I.V."/>
            <person name="Vagvolgyi C."/>
            <person name="Papp T."/>
            <person name="Martin F.M."/>
            <person name="Miettinen O."/>
            <person name="Hibbett D.S."/>
            <person name="Nagy L.G."/>
        </authorList>
    </citation>
    <scope>NUCLEOTIDE SEQUENCE [LARGE SCALE GENOMIC DNA]</scope>
    <source>
        <strain evidence="4 5">HHB13444</strain>
    </source>
</reference>
<dbReference type="EMBL" id="ML211427">
    <property type="protein sequence ID" value="TFK83033.1"/>
    <property type="molecule type" value="Genomic_DNA"/>
</dbReference>
<evidence type="ECO:0000313" key="5">
    <source>
        <dbReference type="Proteomes" id="UP000308197"/>
    </source>
</evidence>
<dbReference type="InterPro" id="IPR001680">
    <property type="entry name" value="WD40_rpt"/>
</dbReference>
<dbReference type="Proteomes" id="UP000308197">
    <property type="component" value="Unassembled WGS sequence"/>
</dbReference>
<dbReference type="InterPro" id="IPR015943">
    <property type="entry name" value="WD40/YVTN_repeat-like_dom_sf"/>
</dbReference>
<dbReference type="STRING" id="1314778.A0A5C3PB36"/>
<keyword evidence="2" id="KW-0677">Repeat</keyword>
<dbReference type="GO" id="GO:1990234">
    <property type="term" value="C:transferase complex"/>
    <property type="evidence" value="ECO:0007669"/>
    <property type="project" value="UniProtKB-ARBA"/>
</dbReference>
<keyword evidence="5" id="KW-1185">Reference proteome</keyword>
<dbReference type="AlphaFoldDB" id="A0A5C3PB36"/>
<evidence type="ECO:0000256" key="2">
    <source>
        <dbReference type="ARBA" id="ARBA00022737"/>
    </source>
</evidence>
<evidence type="ECO:0000256" key="1">
    <source>
        <dbReference type="ARBA" id="ARBA00022574"/>
    </source>
</evidence>
<proteinExistence type="predicted"/>
<dbReference type="SMART" id="SM00320">
    <property type="entry name" value="WD40"/>
    <property type="match status" value="2"/>
</dbReference>
<dbReference type="PANTHER" id="PTHR22847:SF637">
    <property type="entry name" value="WD REPEAT DOMAIN 5B"/>
    <property type="match status" value="1"/>
</dbReference>
<dbReference type="InterPro" id="IPR036322">
    <property type="entry name" value="WD40_repeat_dom_sf"/>
</dbReference>
<dbReference type="Gene3D" id="2.130.10.10">
    <property type="entry name" value="YVTN repeat-like/Quinoprotein amine dehydrogenase"/>
    <property type="match status" value="1"/>
</dbReference>